<dbReference type="GO" id="GO:0046872">
    <property type="term" value="F:metal ion binding"/>
    <property type="evidence" value="ECO:0007669"/>
    <property type="project" value="UniProtKB-KW"/>
</dbReference>
<feature type="transmembrane region" description="Helical" evidence="12">
    <location>
        <begin position="299"/>
        <end position="315"/>
    </location>
</feature>
<keyword evidence="4 15" id="KW-0645">Protease</keyword>
<dbReference type="PANTHER" id="PTHR43221:SF1">
    <property type="entry name" value="PROTEASE HTPX"/>
    <property type="match status" value="1"/>
</dbReference>
<keyword evidence="9 12" id="KW-1133">Transmembrane helix</keyword>
<name>A0A1H3INT9_9BACI</name>
<dbReference type="GO" id="GO:0006508">
    <property type="term" value="P:proteolysis"/>
    <property type="evidence" value="ECO:0007669"/>
    <property type="project" value="UniProtKB-KW"/>
</dbReference>
<feature type="transmembrane region" description="Helical" evidence="12">
    <location>
        <begin position="435"/>
        <end position="453"/>
    </location>
</feature>
<organism evidence="15 16">
    <name type="scientific">Evansella caseinilytica</name>
    <dbReference type="NCBI Taxonomy" id="1503961"/>
    <lineage>
        <taxon>Bacteria</taxon>
        <taxon>Bacillati</taxon>
        <taxon>Bacillota</taxon>
        <taxon>Bacilli</taxon>
        <taxon>Bacillales</taxon>
        <taxon>Bacillaceae</taxon>
        <taxon>Evansella</taxon>
    </lineage>
</organism>
<feature type="transmembrane region" description="Helical" evidence="12">
    <location>
        <begin position="409"/>
        <end position="429"/>
    </location>
</feature>
<keyword evidence="16" id="KW-1185">Reference proteome</keyword>
<accession>A0A1H3INT9</accession>
<dbReference type="Gene3D" id="3.30.2010.10">
    <property type="entry name" value="Metalloproteases ('zincins'), catalytic domain"/>
    <property type="match status" value="1"/>
</dbReference>
<dbReference type="InterPro" id="IPR050083">
    <property type="entry name" value="HtpX_protease"/>
</dbReference>
<evidence type="ECO:0000256" key="7">
    <source>
        <dbReference type="ARBA" id="ARBA00022801"/>
    </source>
</evidence>
<evidence type="ECO:0000256" key="4">
    <source>
        <dbReference type="ARBA" id="ARBA00022670"/>
    </source>
</evidence>
<reference evidence="16" key="1">
    <citation type="submission" date="2016-10" db="EMBL/GenBank/DDBJ databases">
        <authorList>
            <person name="Varghese N."/>
            <person name="Submissions S."/>
        </authorList>
    </citation>
    <scope>NUCLEOTIDE SEQUENCE [LARGE SCALE GENOMIC DNA]</scope>
    <source>
        <strain evidence="16">SP</strain>
    </source>
</reference>
<dbReference type="CDD" id="cd07329">
    <property type="entry name" value="M56_like"/>
    <property type="match status" value="1"/>
</dbReference>
<evidence type="ECO:0000256" key="2">
    <source>
        <dbReference type="ARBA" id="ARBA00004651"/>
    </source>
</evidence>
<evidence type="ECO:0000256" key="6">
    <source>
        <dbReference type="ARBA" id="ARBA00022723"/>
    </source>
</evidence>
<feature type="domain" description="YxkI PH" evidence="14">
    <location>
        <begin position="159"/>
        <end position="243"/>
    </location>
</feature>
<keyword evidence="8" id="KW-0862">Zinc</keyword>
<dbReference type="Proteomes" id="UP000198935">
    <property type="component" value="Unassembled WGS sequence"/>
</dbReference>
<evidence type="ECO:0000256" key="8">
    <source>
        <dbReference type="ARBA" id="ARBA00022833"/>
    </source>
</evidence>
<protein>
    <submittedName>
        <fullName evidence="15">Zn-dependent protease with chaperone function</fullName>
    </submittedName>
</protein>
<keyword evidence="3" id="KW-1003">Cell membrane</keyword>
<gene>
    <name evidence="15" type="ORF">SAMN05421736_101867</name>
</gene>
<evidence type="ECO:0000256" key="1">
    <source>
        <dbReference type="ARBA" id="ARBA00001947"/>
    </source>
</evidence>
<evidence type="ECO:0000256" key="9">
    <source>
        <dbReference type="ARBA" id="ARBA00022989"/>
    </source>
</evidence>
<keyword evidence="11 12" id="KW-0472">Membrane</keyword>
<dbReference type="OrthoDB" id="15218at2"/>
<keyword evidence="10" id="KW-0482">Metalloprotease</keyword>
<comment type="subcellular location">
    <subcellularLocation>
        <location evidence="2">Cell membrane</location>
        <topology evidence="2">Multi-pass membrane protein</topology>
    </subcellularLocation>
</comment>
<dbReference type="Pfam" id="PF01435">
    <property type="entry name" value="Peptidase_M48"/>
    <property type="match status" value="1"/>
</dbReference>
<evidence type="ECO:0000313" key="15">
    <source>
        <dbReference type="EMBL" id="SDY28738.1"/>
    </source>
</evidence>
<dbReference type="EMBL" id="FNPI01000001">
    <property type="protein sequence ID" value="SDY28738.1"/>
    <property type="molecule type" value="Genomic_DNA"/>
</dbReference>
<dbReference type="Pfam" id="PF23492">
    <property type="entry name" value="bPH_9"/>
    <property type="match status" value="1"/>
</dbReference>
<dbReference type="GO" id="GO:0004222">
    <property type="term" value="F:metalloendopeptidase activity"/>
    <property type="evidence" value="ECO:0007669"/>
    <property type="project" value="InterPro"/>
</dbReference>
<evidence type="ECO:0000256" key="12">
    <source>
        <dbReference type="SAM" id="Phobius"/>
    </source>
</evidence>
<dbReference type="InterPro" id="IPR056388">
    <property type="entry name" value="PH_YxkI"/>
</dbReference>
<keyword evidence="7" id="KW-0378">Hydrolase</keyword>
<feature type="transmembrane region" description="Helical" evidence="12">
    <location>
        <begin position="6"/>
        <end position="25"/>
    </location>
</feature>
<keyword evidence="6" id="KW-0479">Metal-binding</keyword>
<feature type="transmembrane region" description="Helical" evidence="12">
    <location>
        <begin position="272"/>
        <end position="293"/>
    </location>
</feature>
<feature type="transmembrane region" description="Helical" evidence="12">
    <location>
        <begin position="32"/>
        <end position="50"/>
    </location>
</feature>
<dbReference type="PANTHER" id="PTHR43221">
    <property type="entry name" value="PROTEASE HTPX"/>
    <property type="match status" value="1"/>
</dbReference>
<dbReference type="AlphaFoldDB" id="A0A1H3INT9"/>
<evidence type="ECO:0000256" key="5">
    <source>
        <dbReference type="ARBA" id="ARBA00022692"/>
    </source>
</evidence>
<evidence type="ECO:0000259" key="13">
    <source>
        <dbReference type="Pfam" id="PF01435"/>
    </source>
</evidence>
<keyword evidence="5 12" id="KW-0812">Transmembrane</keyword>
<feature type="domain" description="Peptidase M48" evidence="13">
    <location>
        <begin position="330"/>
        <end position="544"/>
    </location>
</feature>
<comment type="cofactor">
    <cofactor evidence="1">
        <name>Zn(2+)</name>
        <dbReference type="ChEBI" id="CHEBI:29105"/>
    </cofactor>
</comment>
<evidence type="ECO:0000256" key="3">
    <source>
        <dbReference type="ARBA" id="ARBA00022475"/>
    </source>
</evidence>
<evidence type="ECO:0000256" key="11">
    <source>
        <dbReference type="ARBA" id="ARBA00023136"/>
    </source>
</evidence>
<dbReference type="GO" id="GO:0005886">
    <property type="term" value="C:plasma membrane"/>
    <property type="evidence" value="ECO:0007669"/>
    <property type="project" value="UniProtKB-SubCell"/>
</dbReference>
<evidence type="ECO:0000256" key="10">
    <source>
        <dbReference type="ARBA" id="ARBA00023049"/>
    </source>
</evidence>
<dbReference type="STRING" id="1503961.SAMN05421736_101867"/>
<evidence type="ECO:0000259" key="14">
    <source>
        <dbReference type="Pfam" id="PF23492"/>
    </source>
</evidence>
<sequence length="567" mass="64686">MLPSISEILIAVSAGIVTAILGSCGCKQYAKASLAIEISLAVLTAIYFFAVHSLDGFVHLAIFASSYSACHTFTPVKNKAQEMTAELRENGAEAIPLQRSVKRIISDGCVTAVALTGAILFLLFGPEASILKLVIVFAVLNTAPELLKRWFMYQSVKVFVSNNHLYIVSRFESRKLPFVEMKQLQLESNVDLLKLHPLLTLFTSSSDFTTGVGQVLHLHFHGEAVYLTVAQPERWYDFMKEKMPPLQDDNKKQVHILPFYHRKNLKRLLGKLYFSITVKGISAYTGLVLILYYTGVPEWLTAALILFYWGVNLYISDRVLRIAIDAKEITEPRITEAARRVFAKADIPNVKVYQTESEEYNGLAAGMNIGRAMITLTTATMKLSTDKLEAILAHEAAHVKKRDILWGQLLRLPYLLLIIGAVLSMQHYITNLEDHRVLVLVVLWLLIMIYPIYQSFYMQWMEVRADHLGSLWLRGGSAQMADGLENLTIFQEEALTKSLNYRSVEMEGKKTTALERDKWFLRFLEFTFFPHPPMYWRISSLRDRSVGWGNGIRKRWLKDRIKECFWK</sequence>
<dbReference type="InterPro" id="IPR001915">
    <property type="entry name" value="Peptidase_M48"/>
</dbReference>
<evidence type="ECO:0000313" key="16">
    <source>
        <dbReference type="Proteomes" id="UP000198935"/>
    </source>
</evidence>
<proteinExistence type="predicted"/>